<proteinExistence type="predicted"/>
<keyword evidence="1" id="KW-1133">Transmembrane helix</keyword>
<name>A0A4Q7ZGE7_9ACTN</name>
<evidence type="ECO:0000313" key="3">
    <source>
        <dbReference type="Proteomes" id="UP000292564"/>
    </source>
</evidence>
<dbReference type="Pfam" id="PF09656">
    <property type="entry name" value="PGPGW"/>
    <property type="match status" value="1"/>
</dbReference>
<dbReference type="InterPro" id="IPR019099">
    <property type="entry name" value="Uncharacterised_PGPGW_TM"/>
</dbReference>
<dbReference type="RefSeq" id="WP_130508326.1">
    <property type="nucleotide sequence ID" value="NZ_SHKY01000001.1"/>
</dbReference>
<dbReference type="Proteomes" id="UP000292564">
    <property type="component" value="Unassembled WGS sequence"/>
</dbReference>
<gene>
    <name evidence="2" type="ORF">EV385_0945</name>
</gene>
<feature type="transmembrane region" description="Helical" evidence="1">
    <location>
        <begin position="61"/>
        <end position="83"/>
    </location>
</feature>
<organism evidence="2 3">
    <name type="scientific">Krasilnikovia cinnamomea</name>
    <dbReference type="NCBI Taxonomy" id="349313"/>
    <lineage>
        <taxon>Bacteria</taxon>
        <taxon>Bacillati</taxon>
        <taxon>Actinomycetota</taxon>
        <taxon>Actinomycetes</taxon>
        <taxon>Micromonosporales</taxon>
        <taxon>Micromonosporaceae</taxon>
        <taxon>Krasilnikovia</taxon>
    </lineage>
</organism>
<evidence type="ECO:0000256" key="1">
    <source>
        <dbReference type="SAM" id="Phobius"/>
    </source>
</evidence>
<comment type="caution">
    <text evidence="2">The sequence shown here is derived from an EMBL/GenBank/DDBJ whole genome shotgun (WGS) entry which is preliminary data.</text>
</comment>
<feature type="transmembrane region" description="Helical" evidence="1">
    <location>
        <begin position="34"/>
        <end position="55"/>
    </location>
</feature>
<dbReference type="OrthoDB" id="3295542at2"/>
<sequence>MPRTDRVSDEPRTEESHGPIGLLHRIRANPSGRVALKVGIGVVGGLVVALGVVLIPFPGPGWAIVILGLAILALEFAWAQHVLEFTKRHVQSWTHWATRQSLPVRLLIGALGMVFVAAILWVSVKLSFGVDLAALAWGWLGGS</sequence>
<dbReference type="InterPro" id="IPR013434">
    <property type="entry name" value="CHP02611"/>
</dbReference>
<dbReference type="NCBIfam" id="TIGR02611">
    <property type="entry name" value="TIGR02611 family protein"/>
    <property type="match status" value="1"/>
</dbReference>
<dbReference type="AlphaFoldDB" id="A0A4Q7ZGE7"/>
<keyword evidence="1" id="KW-0812">Transmembrane</keyword>
<reference evidence="2 3" key="1">
    <citation type="submission" date="2019-02" db="EMBL/GenBank/DDBJ databases">
        <title>Sequencing the genomes of 1000 actinobacteria strains.</title>
        <authorList>
            <person name="Klenk H.-P."/>
        </authorList>
    </citation>
    <scope>NUCLEOTIDE SEQUENCE [LARGE SCALE GENOMIC DNA]</scope>
    <source>
        <strain evidence="2 3">DSM 45162</strain>
    </source>
</reference>
<dbReference type="EMBL" id="SHKY01000001">
    <property type="protein sequence ID" value="RZU49205.1"/>
    <property type="molecule type" value="Genomic_DNA"/>
</dbReference>
<accession>A0A4Q7ZGE7</accession>
<protein>
    <submittedName>
        <fullName evidence="2">Uncharacterized protein (TIGR02611 family)</fullName>
    </submittedName>
</protein>
<keyword evidence="3" id="KW-1185">Reference proteome</keyword>
<evidence type="ECO:0000313" key="2">
    <source>
        <dbReference type="EMBL" id="RZU49205.1"/>
    </source>
</evidence>
<feature type="transmembrane region" description="Helical" evidence="1">
    <location>
        <begin position="104"/>
        <end position="124"/>
    </location>
</feature>
<keyword evidence="1" id="KW-0472">Membrane</keyword>